<accession>A0A538TK56</accession>
<evidence type="ECO:0000256" key="1">
    <source>
        <dbReference type="ARBA" id="ARBA00007422"/>
    </source>
</evidence>
<comment type="pathway">
    <text evidence="6 7">Carbohydrate degradation; glycolysis; D-glyceraldehyde 3-phosphate from glycerone phosphate: step 1/1.</text>
</comment>
<feature type="binding site" evidence="6">
    <location>
        <begin position="8"/>
        <end position="10"/>
    </location>
    <ligand>
        <name>substrate</name>
    </ligand>
</feature>
<evidence type="ECO:0000256" key="6">
    <source>
        <dbReference type="HAMAP-Rule" id="MF_00147"/>
    </source>
</evidence>
<evidence type="ECO:0000256" key="3">
    <source>
        <dbReference type="ARBA" id="ARBA00022490"/>
    </source>
</evidence>
<dbReference type="EC" id="5.3.1.1" evidence="6 7"/>
<dbReference type="GO" id="GO:0046166">
    <property type="term" value="P:glyceraldehyde-3-phosphate biosynthetic process"/>
    <property type="evidence" value="ECO:0007669"/>
    <property type="project" value="TreeGrafter"/>
</dbReference>
<gene>
    <name evidence="6" type="primary">tpiA</name>
    <name evidence="8" type="ORF">E6K77_04430</name>
</gene>
<comment type="pathway">
    <text evidence="6 7">Carbohydrate biosynthesis; gluconeogenesis.</text>
</comment>
<dbReference type="InterPro" id="IPR000652">
    <property type="entry name" value="Triosephosphate_isomerase"/>
</dbReference>
<comment type="subunit">
    <text evidence="6 7">Homodimer.</text>
</comment>
<dbReference type="InterPro" id="IPR022896">
    <property type="entry name" value="TrioseP_Isoase_bac/euk"/>
</dbReference>
<comment type="subcellular location">
    <subcellularLocation>
        <location evidence="6 7">Cytoplasm</location>
    </subcellularLocation>
</comment>
<dbReference type="EMBL" id="VBOX01000048">
    <property type="protein sequence ID" value="TMQ63993.1"/>
    <property type="molecule type" value="Genomic_DNA"/>
</dbReference>
<keyword evidence="5 6" id="KW-0413">Isomerase</keyword>
<organism evidence="8 9">
    <name type="scientific">Eiseniibacteriota bacterium</name>
    <dbReference type="NCBI Taxonomy" id="2212470"/>
    <lineage>
        <taxon>Bacteria</taxon>
        <taxon>Candidatus Eiseniibacteriota</taxon>
    </lineage>
</organism>
<keyword evidence="4 6" id="KW-0324">Glycolysis</keyword>
<dbReference type="GO" id="GO:0005829">
    <property type="term" value="C:cytosol"/>
    <property type="evidence" value="ECO:0007669"/>
    <property type="project" value="TreeGrafter"/>
</dbReference>
<evidence type="ECO:0000256" key="5">
    <source>
        <dbReference type="ARBA" id="ARBA00023235"/>
    </source>
</evidence>
<reference evidence="8 9" key="1">
    <citation type="journal article" date="2019" name="Nat. Microbiol.">
        <title>Mediterranean grassland soil C-N compound turnover is dependent on rainfall and depth, and is mediated by genomically divergent microorganisms.</title>
        <authorList>
            <person name="Diamond S."/>
            <person name="Andeer P.F."/>
            <person name="Li Z."/>
            <person name="Crits-Christoph A."/>
            <person name="Burstein D."/>
            <person name="Anantharaman K."/>
            <person name="Lane K.R."/>
            <person name="Thomas B.C."/>
            <person name="Pan C."/>
            <person name="Northen T.R."/>
            <person name="Banfield J.F."/>
        </authorList>
    </citation>
    <scope>NUCLEOTIDE SEQUENCE [LARGE SCALE GENOMIC DNA]</scope>
    <source>
        <strain evidence="8">WS_7</strain>
    </source>
</reference>
<evidence type="ECO:0000313" key="8">
    <source>
        <dbReference type="EMBL" id="TMQ63993.1"/>
    </source>
</evidence>
<dbReference type="GO" id="GO:0004807">
    <property type="term" value="F:triose-phosphate isomerase activity"/>
    <property type="evidence" value="ECO:0007669"/>
    <property type="project" value="UniProtKB-UniRule"/>
</dbReference>
<dbReference type="UniPathway" id="UPA00138"/>
<name>A0A538TK56_UNCEI</name>
<keyword evidence="3 6" id="KW-0963">Cytoplasm</keyword>
<protein>
    <recommendedName>
        <fullName evidence="6 7">Triosephosphate isomerase</fullName>
        <shortName evidence="6">TIM</shortName>
        <shortName evidence="6">TPI</shortName>
        <ecNumber evidence="6 7">5.3.1.1</ecNumber>
    </recommendedName>
    <alternativeName>
        <fullName evidence="6">Triose-phosphate isomerase</fullName>
    </alternativeName>
</protein>
<dbReference type="PANTHER" id="PTHR21139">
    <property type="entry name" value="TRIOSEPHOSPHATE ISOMERASE"/>
    <property type="match status" value="1"/>
</dbReference>
<evidence type="ECO:0000256" key="2">
    <source>
        <dbReference type="ARBA" id="ARBA00022432"/>
    </source>
</evidence>
<dbReference type="GO" id="GO:0019563">
    <property type="term" value="P:glycerol catabolic process"/>
    <property type="evidence" value="ECO:0007669"/>
    <property type="project" value="TreeGrafter"/>
</dbReference>
<feature type="active site" description="Electrophile" evidence="6">
    <location>
        <position position="94"/>
    </location>
</feature>
<feature type="binding site" evidence="6">
    <location>
        <begin position="231"/>
        <end position="232"/>
    </location>
    <ligand>
        <name>substrate</name>
    </ligand>
</feature>
<dbReference type="AlphaFoldDB" id="A0A538TK56"/>
<dbReference type="NCBIfam" id="TIGR00419">
    <property type="entry name" value="tim"/>
    <property type="match status" value="1"/>
</dbReference>
<dbReference type="Pfam" id="PF00121">
    <property type="entry name" value="TIM"/>
    <property type="match status" value="1"/>
</dbReference>
<evidence type="ECO:0000313" key="9">
    <source>
        <dbReference type="Proteomes" id="UP000317366"/>
    </source>
</evidence>
<dbReference type="PROSITE" id="PS51440">
    <property type="entry name" value="TIM_2"/>
    <property type="match status" value="1"/>
</dbReference>
<keyword evidence="2 6" id="KW-0312">Gluconeogenesis</keyword>
<comment type="function">
    <text evidence="6">Involved in the gluconeogenesis. Catalyzes stereospecifically the conversion of dihydroxyacetone phosphate (DHAP) to D-glyceraldehyde-3-phosphate (G3P).</text>
</comment>
<dbReference type="GO" id="GO:0006094">
    <property type="term" value="P:gluconeogenesis"/>
    <property type="evidence" value="ECO:0007669"/>
    <property type="project" value="UniProtKB-UniRule"/>
</dbReference>
<dbReference type="UniPathway" id="UPA00109">
    <property type="reaction ID" value="UER00189"/>
</dbReference>
<comment type="similarity">
    <text evidence="1 6 7">Belongs to the triosephosphate isomerase family.</text>
</comment>
<dbReference type="HAMAP" id="MF_00147_B">
    <property type="entry name" value="TIM_B"/>
    <property type="match status" value="1"/>
</dbReference>
<dbReference type="CDD" id="cd00311">
    <property type="entry name" value="TIM"/>
    <property type="match status" value="1"/>
</dbReference>
<evidence type="ECO:0000256" key="4">
    <source>
        <dbReference type="ARBA" id="ARBA00023152"/>
    </source>
</evidence>
<sequence>MSRILAGNWKMNLTIAEARTLLRSIGDHPVAAASLTTVVFPAATAIATLAGERRPTDPKIGVQNCHAEPKGPFTGEISAEMAKDSGAEFALVGHSERRRLFCESDQIVQAKLRAVWRAGLRPVLCVGETLAERERRETRDVLERQLTRTLEGAPPRAPLWVAYEPVWAIGTGVVATADEVAEAHAWVLETLGRLRMGSGAGHPPVLYGGSVDPKNAAALAAIPEVDGFLVGGASLKAESFLAIGEALLKVERRPSTVD</sequence>
<feature type="binding site" evidence="6">
    <location>
        <position position="170"/>
    </location>
    <ligand>
        <name>substrate</name>
    </ligand>
</feature>
<evidence type="ECO:0000256" key="7">
    <source>
        <dbReference type="RuleBase" id="RU363013"/>
    </source>
</evidence>
<dbReference type="PROSITE" id="PS00171">
    <property type="entry name" value="TIM_1"/>
    <property type="match status" value="1"/>
</dbReference>
<comment type="catalytic activity">
    <reaction evidence="6 7">
        <text>D-glyceraldehyde 3-phosphate = dihydroxyacetone phosphate</text>
        <dbReference type="Rhea" id="RHEA:18585"/>
        <dbReference type="ChEBI" id="CHEBI:57642"/>
        <dbReference type="ChEBI" id="CHEBI:59776"/>
        <dbReference type="EC" id="5.3.1.1"/>
    </reaction>
</comment>
<dbReference type="Gene3D" id="3.20.20.70">
    <property type="entry name" value="Aldolase class I"/>
    <property type="match status" value="1"/>
</dbReference>
<dbReference type="Proteomes" id="UP000317366">
    <property type="component" value="Unassembled WGS sequence"/>
</dbReference>
<dbReference type="SUPFAM" id="SSF51351">
    <property type="entry name" value="Triosephosphate isomerase (TIM)"/>
    <property type="match status" value="1"/>
</dbReference>
<dbReference type="InterPro" id="IPR035990">
    <property type="entry name" value="TIM_sf"/>
</dbReference>
<dbReference type="InterPro" id="IPR013785">
    <property type="entry name" value="Aldolase_TIM"/>
</dbReference>
<dbReference type="GO" id="GO:0006096">
    <property type="term" value="P:glycolytic process"/>
    <property type="evidence" value="ECO:0007669"/>
    <property type="project" value="UniProtKB-UniRule"/>
</dbReference>
<dbReference type="PANTHER" id="PTHR21139:SF42">
    <property type="entry name" value="TRIOSEPHOSPHATE ISOMERASE"/>
    <property type="match status" value="1"/>
</dbReference>
<dbReference type="InterPro" id="IPR020861">
    <property type="entry name" value="Triosephosphate_isomerase_AS"/>
</dbReference>
<feature type="binding site" evidence="6">
    <location>
        <position position="210"/>
    </location>
    <ligand>
        <name>substrate</name>
    </ligand>
</feature>
<proteinExistence type="inferred from homology"/>
<feature type="active site" description="Proton acceptor" evidence="6">
    <location>
        <position position="164"/>
    </location>
</feature>
<comment type="caution">
    <text evidence="8">The sequence shown here is derived from an EMBL/GenBank/DDBJ whole genome shotgun (WGS) entry which is preliminary data.</text>
</comment>